<keyword evidence="1" id="KW-0614">Plasmid</keyword>
<sequence length="278" mass="30462">MRIDQNRLVPSTQARTTLPALLDAAHDGRIAHILRDGAVAAHLIPADLLVVTGNVEAALNYSVARHNAAWMADRVEEVGYRHAGDDIGRILAWTWECREDTAVTWFGTYVEALVEILSSRAIARPSFTSVWWALTVALRGFMLDGAIDDYEAAIRERLSDLGHGGLFGAAELAGQEVLRSSEDPWPHTPPFGGGWAKKRWGDLSSSVDGSRDLFVPNSTHGYAYGSDDDWLRVEAVDVTHGRTGTASLRSADGGQVVTDISAGLWTPYRTEKPWRWGI</sequence>
<name>A0A6H0S1G9_9MYCO</name>
<dbReference type="RefSeq" id="WP_168140604.1">
    <property type="nucleotide sequence ID" value="NZ_CP038798.1"/>
</dbReference>
<dbReference type="Proteomes" id="UP000501849">
    <property type="component" value="Plasmid unnamed2"/>
</dbReference>
<accession>A0A6H0S1G9</accession>
<proteinExistence type="predicted"/>
<keyword evidence="2" id="KW-1185">Reference proteome</keyword>
<protein>
    <submittedName>
        <fullName evidence="1">Uncharacterized protein</fullName>
    </submittedName>
</protein>
<organism evidence="1 2">
    <name type="scientific">Mycolicibacterium frederiksbergense</name>
    <dbReference type="NCBI Taxonomy" id="117567"/>
    <lineage>
        <taxon>Bacteria</taxon>
        <taxon>Bacillati</taxon>
        <taxon>Actinomycetota</taxon>
        <taxon>Actinomycetes</taxon>
        <taxon>Mycobacteriales</taxon>
        <taxon>Mycobacteriaceae</taxon>
        <taxon>Mycolicibacterium</taxon>
    </lineage>
</organism>
<evidence type="ECO:0000313" key="1">
    <source>
        <dbReference type="EMBL" id="QIV79877.1"/>
    </source>
</evidence>
<dbReference type="KEGG" id="mfre:EXE63_02405"/>
<evidence type="ECO:0000313" key="2">
    <source>
        <dbReference type="Proteomes" id="UP000501849"/>
    </source>
</evidence>
<dbReference type="AlphaFoldDB" id="A0A6H0S1G9"/>
<gene>
    <name evidence="1" type="ORF">EXE63_02405</name>
</gene>
<dbReference type="EMBL" id="CP038798">
    <property type="protein sequence ID" value="QIV79877.1"/>
    <property type="molecule type" value="Genomic_DNA"/>
</dbReference>
<reference evidence="1 2" key="1">
    <citation type="submission" date="2019-04" db="EMBL/GenBank/DDBJ databases">
        <title>Draft, Whole-Genome Sequence of the Anthracene-degrading Mycobacterium frederiksbergense LB501T, Isolated from a Polycyclic Aromatic Hydrocarbon (PAH)-Contaminated Soil.</title>
        <authorList>
            <person name="Augelletti F."/>
        </authorList>
    </citation>
    <scope>NUCLEOTIDE SEQUENCE [LARGE SCALE GENOMIC DNA]</scope>
    <source>
        <strain evidence="1 2">LB 501T</strain>
        <plasmid evidence="1 2">unnamed2</plasmid>
    </source>
</reference>
<geneLocation type="plasmid" evidence="1 2">
    <name>unnamed2</name>
</geneLocation>